<evidence type="ECO:0000313" key="1">
    <source>
        <dbReference type="EMBL" id="MDQ0894452.1"/>
    </source>
</evidence>
<proteinExistence type="predicted"/>
<gene>
    <name evidence="1" type="ORF">QFZ26_002007</name>
</gene>
<comment type="caution">
    <text evidence="1">The sequence shown here is derived from an EMBL/GenBank/DDBJ whole genome shotgun (WGS) entry which is preliminary data.</text>
</comment>
<dbReference type="Proteomes" id="UP001239083">
    <property type="component" value="Unassembled WGS sequence"/>
</dbReference>
<evidence type="ECO:0000313" key="2">
    <source>
        <dbReference type="Proteomes" id="UP001239083"/>
    </source>
</evidence>
<reference evidence="1 2" key="1">
    <citation type="submission" date="2023-07" db="EMBL/GenBank/DDBJ databases">
        <title>Comparative genomics of wheat-associated soil bacteria to identify genetic determinants of phenazine resistance.</title>
        <authorList>
            <person name="Mouncey N."/>
        </authorList>
    </citation>
    <scope>NUCLEOTIDE SEQUENCE [LARGE SCALE GENOMIC DNA]</scope>
    <source>
        <strain evidence="1 2">V3I3</strain>
    </source>
</reference>
<name>A0ABU0R8Q5_9MICO</name>
<accession>A0ABU0R8Q5</accession>
<sequence>MTRPLNEIAEALENLAVTPTTATAATLRRLAAEIREHDDSDFFDIIPGPSRPFVL</sequence>
<protein>
    <recommendedName>
        <fullName evidence="3">FXSXX-COOH protein</fullName>
    </recommendedName>
</protein>
<dbReference type="RefSeq" id="WP_307041708.1">
    <property type="nucleotide sequence ID" value="NZ_JAUSYY010000001.1"/>
</dbReference>
<organism evidence="1 2">
    <name type="scientific">Agromyces ramosus</name>
    <dbReference type="NCBI Taxonomy" id="33879"/>
    <lineage>
        <taxon>Bacteria</taxon>
        <taxon>Bacillati</taxon>
        <taxon>Actinomycetota</taxon>
        <taxon>Actinomycetes</taxon>
        <taxon>Micrococcales</taxon>
        <taxon>Microbacteriaceae</taxon>
        <taxon>Agromyces</taxon>
    </lineage>
</organism>
<evidence type="ECO:0008006" key="3">
    <source>
        <dbReference type="Google" id="ProtNLM"/>
    </source>
</evidence>
<dbReference type="EMBL" id="JAUSYY010000001">
    <property type="protein sequence ID" value="MDQ0894452.1"/>
    <property type="molecule type" value="Genomic_DNA"/>
</dbReference>
<keyword evidence="2" id="KW-1185">Reference proteome</keyword>